<evidence type="ECO:0000256" key="13">
    <source>
        <dbReference type="SAM" id="Phobius"/>
    </source>
</evidence>
<gene>
    <name evidence="15" type="ORF">GDO54_005852</name>
</gene>
<keyword evidence="10" id="KW-0675">Receptor</keyword>
<evidence type="ECO:0000313" key="16">
    <source>
        <dbReference type="Proteomes" id="UP001181693"/>
    </source>
</evidence>
<dbReference type="InterPro" id="IPR017452">
    <property type="entry name" value="GPCR_Rhodpsn_7TM"/>
</dbReference>
<organism evidence="15 16">
    <name type="scientific">Pyxicephalus adspersus</name>
    <name type="common">African bullfrog</name>
    <dbReference type="NCBI Taxonomy" id="30357"/>
    <lineage>
        <taxon>Eukaryota</taxon>
        <taxon>Metazoa</taxon>
        <taxon>Chordata</taxon>
        <taxon>Craniata</taxon>
        <taxon>Vertebrata</taxon>
        <taxon>Euteleostomi</taxon>
        <taxon>Amphibia</taxon>
        <taxon>Batrachia</taxon>
        <taxon>Anura</taxon>
        <taxon>Neobatrachia</taxon>
        <taxon>Ranoidea</taxon>
        <taxon>Pyxicephalidae</taxon>
        <taxon>Pyxicephalinae</taxon>
        <taxon>Pyxicephalus</taxon>
    </lineage>
</organism>
<evidence type="ECO:0000256" key="6">
    <source>
        <dbReference type="ARBA" id="ARBA00022989"/>
    </source>
</evidence>
<accession>A0AAV3AZJ1</accession>
<dbReference type="InterPro" id="IPR050939">
    <property type="entry name" value="Olfactory_GPCR1"/>
</dbReference>
<evidence type="ECO:0000256" key="9">
    <source>
        <dbReference type="ARBA" id="ARBA00023157"/>
    </source>
</evidence>
<evidence type="ECO:0000256" key="1">
    <source>
        <dbReference type="ARBA" id="ARBA00004651"/>
    </source>
</evidence>
<dbReference type="GO" id="GO:0004930">
    <property type="term" value="F:G protein-coupled receptor activity"/>
    <property type="evidence" value="ECO:0007669"/>
    <property type="project" value="UniProtKB-KW"/>
</dbReference>
<feature type="domain" description="G-protein coupled receptors family 1 profile" evidence="14">
    <location>
        <begin position="13"/>
        <end position="172"/>
    </location>
</feature>
<keyword evidence="2" id="KW-1003">Cell membrane</keyword>
<evidence type="ECO:0000256" key="2">
    <source>
        <dbReference type="ARBA" id="ARBA00022475"/>
    </source>
</evidence>
<proteinExistence type="predicted"/>
<evidence type="ECO:0000256" key="4">
    <source>
        <dbReference type="ARBA" id="ARBA00022692"/>
    </source>
</evidence>
<reference evidence="15" key="1">
    <citation type="thesis" date="2020" institute="ProQuest LLC" country="789 East Eisenhower Parkway, Ann Arbor, MI, USA">
        <title>Comparative Genomics and Chromosome Evolution.</title>
        <authorList>
            <person name="Mudd A.B."/>
        </authorList>
    </citation>
    <scope>NUCLEOTIDE SEQUENCE</scope>
    <source>
        <strain evidence="15">1538</strain>
        <tissue evidence="15">Blood</tissue>
    </source>
</reference>
<dbReference type="SUPFAM" id="SSF81321">
    <property type="entry name" value="Family A G protein-coupled receptor-like"/>
    <property type="match status" value="1"/>
</dbReference>
<evidence type="ECO:0000256" key="11">
    <source>
        <dbReference type="ARBA" id="ARBA00023180"/>
    </source>
</evidence>
<dbReference type="InterPro" id="IPR000725">
    <property type="entry name" value="Olfact_rcpt"/>
</dbReference>
<keyword evidence="7" id="KW-0297">G-protein coupled receptor</keyword>
<keyword evidence="11" id="KW-0325">Glycoprotein</keyword>
<keyword evidence="16" id="KW-1185">Reference proteome</keyword>
<keyword evidence="6 13" id="KW-1133">Transmembrane helix</keyword>
<dbReference type="InterPro" id="IPR000276">
    <property type="entry name" value="GPCR_Rhodpsn"/>
</dbReference>
<evidence type="ECO:0000256" key="8">
    <source>
        <dbReference type="ARBA" id="ARBA00023136"/>
    </source>
</evidence>
<dbReference type="GO" id="GO:0004984">
    <property type="term" value="F:olfactory receptor activity"/>
    <property type="evidence" value="ECO:0007669"/>
    <property type="project" value="InterPro"/>
</dbReference>
<dbReference type="PRINTS" id="PR00237">
    <property type="entry name" value="GPCRRHODOPSN"/>
</dbReference>
<evidence type="ECO:0000259" key="14">
    <source>
        <dbReference type="PROSITE" id="PS50262"/>
    </source>
</evidence>
<dbReference type="EMBL" id="DYDO01000002">
    <property type="protein sequence ID" value="DBA29792.1"/>
    <property type="molecule type" value="Genomic_DNA"/>
</dbReference>
<evidence type="ECO:0000256" key="10">
    <source>
        <dbReference type="ARBA" id="ARBA00023170"/>
    </source>
</evidence>
<dbReference type="GO" id="GO:0005886">
    <property type="term" value="C:plasma membrane"/>
    <property type="evidence" value="ECO:0007669"/>
    <property type="project" value="UniProtKB-SubCell"/>
</dbReference>
<comment type="caution">
    <text evidence="15">The sequence shown here is derived from an EMBL/GenBank/DDBJ whole genome shotgun (WGS) entry which is preliminary data.</text>
</comment>
<dbReference type="Proteomes" id="UP001181693">
    <property type="component" value="Unassembled WGS sequence"/>
</dbReference>
<keyword evidence="12" id="KW-0807">Transducer</keyword>
<keyword evidence="4 13" id="KW-0812">Transmembrane</keyword>
<keyword evidence="3" id="KW-0716">Sensory transduction</keyword>
<protein>
    <recommendedName>
        <fullName evidence="14">G-protein coupled receptors family 1 profile domain-containing protein</fullName>
    </recommendedName>
</protein>
<dbReference type="PROSITE" id="PS50262">
    <property type="entry name" value="G_PROTEIN_RECEP_F1_2"/>
    <property type="match status" value="1"/>
</dbReference>
<feature type="transmembrane region" description="Helical" evidence="13">
    <location>
        <begin position="108"/>
        <end position="131"/>
    </location>
</feature>
<dbReference type="Gene3D" id="1.20.1070.10">
    <property type="entry name" value="Rhodopsin 7-helix transmembrane proteins"/>
    <property type="match status" value="1"/>
</dbReference>
<evidence type="ECO:0000313" key="15">
    <source>
        <dbReference type="EMBL" id="DBA29792.1"/>
    </source>
</evidence>
<keyword evidence="5" id="KW-0552">Olfaction</keyword>
<dbReference type="AlphaFoldDB" id="A0AAV3AZJ1"/>
<dbReference type="PANTHER" id="PTHR24242">
    <property type="entry name" value="G-PROTEIN COUPLED RECEPTOR"/>
    <property type="match status" value="1"/>
</dbReference>
<name>A0AAV3AZJ1_PYXAD</name>
<evidence type="ECO:0000256" key="12">
    <source>
        <dbReference type="ARBA" id="ARBA00023224"/>
    </source>
</evidence>
<comment type="subcellular location">
    <subcellularLocation>
        <location evidence="1">Cell membrane</location>
        <topology evidence="1">Multi-pass membrane protein</topology>
    </subcellularLocation>
</comment>
<keyword evidence="9" id="KW-1015">Disulfide bond</keyword>
<feature type="transmembrane region" description="Helical" evidence="13">
    <location>
        <begin position="6"/>
        <end position="22"/>
    </location>
</feature>
<evidence type="ECO:0000256" key="5">
    <source>
        <dbReference type="ARBA" id="ARBA00022725"/>
    </source>
</evidence>
<evidence type="ECO:0000256" key="7">
    <source>
        <dbReference type="ARBA" id="ARBA00023040"/>
    </source>
</evidence>
<dbReference type="Pfam" id="PF13853">
    <property type="entry name" value="7tm_4"/>
    <property type="match status" value="1"/>
</dbReference>
<evidence type="ECO:0000256" key="3">
    <source>
        <dbReference type="ARBA" id="ARBA00022606"/>
    </source>
</evidence>
<sequence length="172" mass="19595">MLIPLVYVTTIFGNLLIIGFIGTNQNLHSPMNAFLCNLAVSDIMFTTNDVPNVLAIIPEGKRMILYNSCITHLFFHGLLGCHLLKVMSYDRYLAICNPLRYARIMGVMLPRCIILVWLYSFVLIFLPIVLFPQLCFCGPNVIDHFFCDLAPLLAHVQTPLLLKQRLLYSQCM</sequence>
<feature type="transmembrane region" description="Helical" evidence="13">
    <location>
        <begin position="63"/>
        <end position="87"/>
    </location>
</feature>
<keyword evidence="8 13" id="KW-0472">Membrane</keyword>
<dbReference type="PANTHER" id="PTHR24242:SF253">
    <property type="entry name" value="OLFACTORY RECEPTOR-RELATED"/>
    <property type="match status" value="1"/>
</dbReference>